<dbReference type="InterPro" id="IPR002539">
    <property type="entry name" value="MaoC-like_dom"/>
</dbReference>
<dbReference type="Proteomes" id="UP000627573">
    <property type="component" value="Unassembled WGS sequence"/>
</dbReference>
<evidence type="ECO:0000256" key="1">
    <source>
        <dbReference type="ARBA" id="ARBA00005254"/>
    </source>
</evidence>
<dbReference type="InterPro" id="IPR029069">
    <property type="entry name" value="HotDog_dom_sf"/>
</dbReference>
<gene>
    <name evidence="3" type="ORF">I3517_22770</name>
</gene>
<name>A0A8I0ZZH6_RHOER</name>
<organism evidence="3 4">
    <name type="scientific">Rhodococcus erythropolis</name>
    <name type="common">Arthrobacter picolinophilus</name>
    <dbReference type="NCBI Taxonomy" id="1833"/>
    <lineage>
        <taxon>Bacteria</taxon>
        <taxon>Bacillati</taxon>
        <taxon>Actinomycetota</taxon>
        <taxon>Actinomycetes</taxon>
        <taxon>Mycobacteriales</taxon>
        <taxon>Nocardiaceae</taxon>
        <taxon>Rhodococcus</taxon>
        <taxon>Rhodococcus erythropolis group</taxon>
    </lineage>
</organism>
<reference evidence="3 4" key="1">
    <citation type="submission" date="2020-12" db="EMBL/GenBank/DDBJ databases">
        <title>Draft genome sequence of furan degrading bacterial strain FUR100.</title>
        <authorList>
            <person name="Woiski C."/>
        </authorList>
    </citation>
    <scope>NUCLEOTIDE SEQUENCE [LARGE SCALE GENOMIC DNA]</scope>
    <source>
        <strain evidence="3 4">FUR100</strain>
    </source>
</reference>
<dbReference type="SUPFAM" id="SSF54637">
    <property type="entry name" value="Thioesterase/thiol ester dehydrase-isomerase"/>
    <property type="match status" value="1"/>
</dbReference>
<keyword evidence="4" id="KW-1185">Reference proteome</keyword>
<dbReference type="Pfam" id="PF01575">
    <property type="entry name" value="MaoC_dehydratas"/>
    <property type="match status" value="1"/>
</dbReference>
<comment type="similarity">
    <text evidence="1">Belongs to the enoyl-CoA hydratase/isomerase family.</text>
</comment>
<feature type="domain" description="MaoC-like" evidence="2">
    <location>
        <begin position="20"/>
        <end position="102"/>
    </location>
</feature>
<dbReference type="AlphaFoldDB" id="A0A8I0ZZH6"/>
<evidence type="ECO:0000313" key="3">
    <source>
        <dbReference type="EMBL" id="MBH5145423.1"/>
    </source>
</evidence>
<proteinExistence type="inferred from homology"/>
<dbReference type="RefSeq" id="WP_037134654.1">
    <property type="nucleotide sequence ID" value="NZ_CP176579.1"/>
</dbReference>
<evidence type="ECO:0000259" key="2">
    <source>
        <dbReference type="Pfam" id="PF01575"/>
    </source>
</evidence>
<sequence length="134" mass="14099">MTISNALVGTPIPEFRVESVSGEHIRQIALILRDPNPIHFDLAAVARAGMGDREINQGGTTMGYIIDMLAAWTGSAAHVTRISCRFRGNVRAGDTVIAGGEVLHQDGSVTECAVWADLADGTRVIDGTAAVTIA</sequence>
<evidence type="ECO:0000313" key="4">
    <source>
        <dbReference type="Proteomes" id="UP000627573"/>
    </source>
</evidence>
<dbReference type="EMBL" id="JAECSB010000077">
    <property type="protein sequence ID" value="MBH5145423.1"/>
    <property type="molecule type" value="Genomic_DNA"/>
</dbReference>
<comment type="caution">
    <text evidence="3">The sequence shown here is derived from an EMBL/GenBank/DDBJ whole genome shotgun (WGS) entry which is preliminary data.</text>
</comment>
<accession>A0A8I0ZZH6</accession>
<dbReference type="Gene3D" id="3.10.129.10">
    <property type="entry name" value="Hotdog Thioesterase"/>
    <property type="match status" value="1"/>
</dbReference>
<protein>
    <recommendedName>
        <fullName evidence="2">MaoC-like domain-containing protein</fullName>
    </recommendedName>
</protein>